<dbReference type="InParanoid" id="A0A2N3MYY6"/>
<feature type="transmembrane region" description="Helical" evidence="7">
    <location>
        <begin position="194"/>
        <end position="211"/>
    </location>
</feature>
<feature type="transmembrane region" description="Helical" evidence="7">
    <location>
        <begin position="68"/>
        <end position="88"/>
    </location>
</feature>
<evidence type="ECO:0000313" key="10">
    <source>
        <dbReference type="Proteomes" id="UP000233524"/>
    </source>
</evidence>
<feature type="transmembrane region" description="Helical" evidence="7">
    <location>
        <begin position="108"/>
        <end position="131"/>
    </location>
</feature>
<accession>A0A2N3MYY6</accession>
<gene>
    <name evidence="9" type="ORF">jhhlp_008763</name>
</gene>
<feature type="transmembrane region" description="Helical" evidence="7">
    <location>
        <begin position="143"/>
        <end position="166"/>
    </location>
</feature>
<dbReference type="Pfam" id="PF20684">
    <property type="entry name" value="Fung_rhodopsin"/>
    <property type="match status" value="1"/>
</dbReference>
<feature type="compositionally biased region" description="Basic and acidic residues" evidence="6">
    <location>
        <begin position="334"/>
        <end position="348"/>
    </location>
</feature>
<evidence type="ECO:0000256" key="6">
    <source>
        <dbReference type="SAM" id="MobiDB-lite"/>
    </source>
</evidence>
<feature type="region of interest" description="Disordered" evidence="6">
    <location>
        <begin position="314"/>
        <end position="366"/>
    </location>
</feature>
<feature type="transmembrane region" description="Helical" evidence="7">
    <location>
        <begin position="223"/>
        <end position="247"/>
    </location>
</feature>
<dbReference type="Proteomes" id="UP000233524">
    <property type="component" value="Unassembled WGS sequence"/>
</dbReference>
<keyword evidence="4 7" id="KW-0472">Membrane</keyword>
<evidence type="ECO:0000256" key="4">
    <source>
        <dbReference type="ARBA" id="ARBA00023136"/>
    </source>
</evidence>
<feature type="compositionally biased region" description="Polar residues" evidence="6">
    <location>
        <begin position="314"/>
        <end position="323"/>
    </location>
</feature>
<feature type="domain" description="Rhodopsin" evidence="8">
    <location>
        <begin position="49"/>
        <end position="286"/>
    </location>
</feature>
<evidence type="ECO:0000256" key="2">
    <source>
        <dbReference type="ARBA" id="ARBA00022692"/>
    </source>
</evidence>
<sequence length="366" mass="40784">MNSTGGMIIGAAEPPPGVTPNFVDPDSIAYRLIIVAVVFPVLALVFLSIRLWSAAFVLKRWHFDDYCILFAFVPALTNSIICIIQTRYGLGNHTWDVPVDKFLVFMKLGMTAGHLTYNLATLCIKVSILSFYLRFSIDRAFKIAVYVVMFVAVGYTLPNALLFLYICRPMQGYWNLAVQSTCININAAFHTANALNMATDFAILLLPIWMLKPLRAPLMKKLGILLILMAGGFVCGVSAMRMITALIGSSNQDICRHYVVNLIWCLVEMYVGIICACLPCLRAFVKSYFPNLFIFDDVFEQRLTSFRISIPLTQMSPDANPTPSGDGATAMTEGHGDLHTKPSKDSEFRVATSHRSEVTLYNQDMK</sequence>
<evidence type="ECO:0000256" key="1">
    <source>
        <dbReference type="ARBA" id="ARBA00004141"/>
    </source>
</evidence>
<comment type="subcellular location">
    <subcellularLocation>
        <location evidence="1">Membrane</location>
        <topology evidence="1">Multi-pass membrane protein</topology>
    </subcellularLocation>
</comment>
<dbReference type="InterPro" id="IPR052337">
    <property type="entry name" value="SAT4-like"/>
</dbReference>
<feature type="transmembrane region" description="Helical" evidence="7">
    <location>
        <begin position="28"/>
        <end position="47"/>
    </location>
</feature>
<evidence type="ECO:0000256" key="3">
    <source>
        <dbReference type="ARBA" id="ARBA00022989"/>
    </source>
</evidence>
<dbReference type="OrthoDB" id="10017208at2759"/>
<dbReference type="EMBL" id="NLAX01001623">
    <property type="protein sequence ID" value="PKS05388.1"/>
    <property type="molecule type" value="Genomic_DNA"/>
</dbReference>
<evidence type="ECO:0000259" key="8">
    <source>
        <dbReference type="Pfam" id="PF20684"/>
    </source>
</evidence>
<organism evidence="9 10">
    <name type="scientific">Lomentospora prolificans</name>
    <dbReference type="NCBI Taxonomy" id="41688"/>
    <lineage>
        <taxon>Eukaryota</taxon>
        <taxon>Fungi</taxon>
        <taxon>Dikarya</taxon>
        <taxon>Ascomycota</taxon>
        <taxon>Pezizomycotina</taxon>
        <taxon>Sordariomycetes</taxon>
        <taxon>Hypocreomycetidae</taxon>
        <taxon>Microascales</taxon>
        <taxon>Microascaceae</taxon>
        <taxon>Lomentospora</taxon>
    </lineage>
</organism>
<keyword evidence="3 7" id="KW-1133">Transmembrane helix</keyword>
<protein>
    <recommendedName>
        <fullName evidence="8">Rhodopsin domain-containing protein</fullName>
    </recommendedName>
</protein>
<reference evidence="9 10" key="1">
    <citation type="journal article" date="2017" name="G3 (Bethesda)">
        <title>First Draft Genome Sequence of the Pathogenic Fungus Lomentospora prolificans (Formerly Scedosporium prolificans).</title>
        <authorList>
            <person name="Luo R."/>
            <person name="Zimin A."/>
            <person name="Workman R."/>
            <person name="Fan Y."/>
            <person name="Pertea G."/>
            <person name="Grossman N."/>
            <person name="Wear M.P."/>
            <person name="Jia B."/>
            <person name="Miller H."/>
            <person name="Casadevall A."/>
            <person name="Timp W."/>
            <person name="Zhang S.X."/>
            <person name="Salzberg S.L."/>
        </authorList>
    </citation>
    <scope>NUCLEOTIDE SEQUENCE [LARGE SCALE GENOMIC DNA]</scope>
    <source>
        <strain evidence="9 10">JHH-5317</strain>
    </source>
</reference>
<dbReference type="VEuPathDB" id="FungiDB:jhhlp_008763"/>
<comment type="caution">
    <text evidence="9">The sequence shown here is derived from an EMBL/GenBank/DDBJ whole genome shotgun (WGS) entry which is preliminary data.</text>
</comment>
<evidence type="ECO:0000256" key="5">
    <source>
        <dbReference type="ARBA" id="ARBA00038359"/>
    </source>
</evidence>
<keyword evidence="10" id="KW-1185">Reference proteome</keyword>
<evidence type="ECO:0000313" key="9">
    <source>
        <dbReference type="EMBL" id="PKS05388.1"/>
    </source>
</evidence>
<dbReference type="InterPro" id="IPR049326">
    <property type="entry name" value="Rhodopsin_dom_fungi"/>
</dbReference>
<comment type="similarity">
    <text evidence="5">Belongs to the SAT4 family.</text>
</comment>
<dbReference type="AlphaFoldDB" id="A0A2N3MYY6"/>
<evidence type="ECO:0000256" key="7">
    <source>
        <dbReference type="SAM" id="Phobius"/>
    </source>
</evidence>
<dbReference type="PANTHER" id="PTHR33048">
    <property type="entry name" value="PTH11-LIKE INTEGRAL MEMBRANE PROTEIN (AFU_ORTHOLOGUE AFUA_5G11245)"/>
    <property type="match status" value="1"/>
</dbReference>
<dbReference type="STRING" id="41688.A0A2N3MYY6"/>
<dbReference type="PANTHER" id="PTHR33048:SF55">
    <property type="entry name" value="INTEGRAL MEMBRANE PROTEIN"/>
    <property type="match status" value="1"/>
</dbReference>
<feature type="transmembrane region" description="Helical" evidence="7">
    <location>
        <begin position="259"/>
        <end position="281"/>
    </location>
</feature>
<proteinExistence type="inferred from homology"/>
<keyword evidence="2 7" id="KW-0812">Transmembrane</keyword>
<name>A0A2N3MYY6_9PEZI</name>
<dbReference type="GO" id="GO:0016020">
    <property type="term" value="C:membrane"/>
    <property type="evidence" value="ECO:0007669"/>
    <property type="project" value="UniProtKB-SubCell"/>
</dbReference>